<dbReference type="Pfam" id="PF01764">
    <property type="entry name" value="Lipase_3"/>
    <property type="match status" value="1"/>
</dbReference>
<dbReference type="SUPFAM" id="SSF53474">
    <property type="entry name" value="alpha/beta-Hydrolases"/>
    <property type="match status" value="1"/>
</dbReference>
<organism evidence="3 4">
    <name type="scientific">Cymbomonas tetramitiformis</name>
    <dbReference type="NCBI Taxonomy" id="36881"/>
    <lineage>
        <taxon>Eukaryota</taxon>
        <taxon>Viridiplantae</taxon>
        <taxon>Chlorophyta</taxon>
        <taxon>Pyramimonadophyceae</taxon>
        <taxon>Pyramimonadales</taxon>
        <taxon>Pyramimonadaceae</taxon>
        <taxon>Cymbomonas</taxon>
    </lineage>
</organism>
<proteinExistence type="predicted"/>
<sequence>MLRDRAHCPPAKGIEGQLRAVRKPAVRSAGCRRPDHRKGWRSTLGVVCDSKTIKYSRAPDAPELQRAAQLARLSSGCYRNFQTIATDEGLLYVAEGTTQYTRWCIADEFDVQGNVTIRHILVRGVDWKDEKKVDRMQLWRKLAEFWPVPFERHSTPQDMPLVVHYGIKQVAEGVWKEVEPYLKSRPRSARISCSGHSLGGAVALLLMCFCRTRLLLPTRELLPTHAFGSPPVFALEPAGLNRIPFFGNNEVPRRRDDYSILGAFNLEESMARFFVLGKDVVPRCFQVVDPVWMFAKEQPVIDGLIKLRQRVLGGDALSDTRFLFHMHGLVYFMQWSADRGPEILVVDGATAAMVLQEGPSLGADVLASSPLLAIQSLMDHTSVNYAWELTIAARLLAPGDEAATHASEPMQSSGGNDAATN</sequence>
<dbReference type="GO" id="GO:0008970">
    <property type="term" value="F:phospholipase A1 activity"/>
    <property type="evidence" value="ECO:0007669"/>
    <property type="project" value="InterPro"/>
</dbReference>
<dbReference type="EMBL" id="LGRX02007395">
    <property type="protein sequence ID" value="KAK3275094.1"/>
    <property type="molecule type" value="Genomic_DNA"/>
</dbReference>
<gene>
    <name evidence="3" type="ORF">CYMTET_16756</name>
</gene>
<evidence type="ECO:0000256" key="1">
    <source>
        <dbReference type="SAM" id="MobiDB-lite"/>
    </source>
</evidence>
<dbReference type="InterPro" id="IPR002921">
    <property type="entry name" value="Fungal_lipase-type"/>
</dbReference>
<keyword evidence="4" id="KW-1185">Reference proteome</keyword>
<evidence type="ECO:0000313" key="3">
    <source>
        <dbReference type="EMBL" id="KAK3275094.1"/>
    </source>
</evidence>
<dbReference type="GO" id="GO:0006629">
    <property type="term" value="P:lipid metabolic process"/>
    <property type="evidence" value="ECO:0007669"/>
    <property type="project" value="InterPro"/>
</dbReference>
<dbReference type="AlphaFoldDB" id="A0AAE0GBK6"/>
<dbReference type="PANTHER" id="PTHR46483">
    <property type="entry name" value="PHOSPHOLIPASE A1 PLIP2, CHLOROPLASTIC"/>
    <property type="match status" value="1"/>
</dbReference>
<feature type="domain" description="Fungal lipase-type" evidence="2">
    <location>
        <begin position="167"/>
        <end position="235"/>
    </location>
</feature>
<dbReference type="InterPro" id="IPR043367">
    <property type="entry name" value="PLIP1/2/3"/>
</dbReference>
<feature type="compositionally biased region" description="Polar residues" evidence="1">
    <location>
        <begin position="409"/>
        <end position="421"/>
    </location>
</feature>
<evidence type="ECO:0000313" key="4">
    <source>
        <dbReference type="Proteomes" id="UP001190700"/>
    </source>
</evidence>
<dbReference type="Proteomes" id="UP001190700">
    <property type="component" value="Unassembled WGS sequence"/>
</dbReference>
<name>A0AAE0GBK6_9CHLO</name>
<accession>A0AAE0GBK6</accession>
<protein>
    <recommendedName>
        <fullName evidence="2">Fungal lipase-type domain-containing protein</fullName>
    </recommendedName>
</protein>
<feature type="region of interest" description="Disordered" evidence="1">
    <location>
        <begin position="402"/>
        <end position="421"/>
    </location>
</feature>
<dbReference type="Gene3D" id="3.40.50.1820">
    <property type="entry name" value="alpha/beta hydrolase"/>
    <property type="match status" value="1"/>
</dbReference>
<dbReference type="InterPro" id="IPR029058">
    <property type="entry name" value="AB_hydrolase_fold"/>
</dbReference>
<evidence type="ECO:0000259" key="2">
    <source>
        <dbReference type="Pfam" id="PF01764"/>
    </source>
</evidence>
<comment type="caution">
    <text evidence="3">The sequence shown here is derived from an EMBL/GenBank/DDBJ whole genome shotgun (WGS) entry which is preliminary data.</text>
</comment>
<dbReference type="PANTHER" id="PTHR46483:SF4">
    <property type="entry name" value="PHOSPHOLIPASE A1 PLIP2, CHLOROPLASTIC"/>
    <property type="match status" value="1"/>
</dbReference>
<reference evidence="3 4" key="1">
    <citation type="journal article" date="2015" name="Genome Biol. Evol.">
        <title>Comparative Genomics of a Bacterivorous Green Alga Reveals Evolutionary Causalities and Consequences of Phago-Mixotrophic Mode of Nutrition.</title>
        <authorList>
            <person name="Burns J.A."/>
            <person name="Paasch A."/>
            <person name="Narechania A."/>
            <person name="Kim E."/>
        </authorList>
    </citation>
    <scope>NUCLEOTIDE SEQUENCE [LARGE SCALE GENOMIC DNA]</scope>
    <source>
        <strain evidence="3 4">PLY_AMNH</strain>
    </source>
</reference>